<evidence type="ECO:0000313" key="1">
    <source>
        <dbReference type="EMBL" id="KIM74433.1"/>
    </source>
</evidence>
<protein>
    <submittedName>
        <fullName evidence="1">Uncharacterized protein</fullName>
    </submittedName>
</protein>
<reference evidence="2" key="2">
    <citation type="submission" date="2015-01" db="EMBL/GenBank/DDBJ databases">
        <title>Evolutionary Origins and Diversification of the Mycorrhizal Mutualists.</title>
        <authorList>
            <consortium name="DOE Joint Genome Institute"/>
            <consortium name="Mycorrhizal Genomics Consortium"/>
            <person name="Kohler A."/>
            <person name="Kuo A."/>
            <person name="Nagy L.G."/>
            <person name="Floudas D."/>
            <person name="Copeland A."/>
            <person name="Barry K.W."/>
            <person name="Cichocki N."/>
            <person name="Veneault-Fourrey C."/>
            <person name="LaButti K."/>
            <person name="Lindquist E.A."/>
            <person name="Lipzen A."/>
            <person name="Lundell T."/>
            <person name="Morin E."/>
            <person name="Murat C."/>
            <person name="Riley R."/>
            <person name="Ohm R."/>
            <person name="Sun H."/>
            <person name="Tunlid A."/>
            <person name="Henrissat B."/>
            <person name="Grigoriev I.V."/>
            <person name="Hibbett D.S."/>
            <person name="Martin F."/>
        </authorList>
    </citation>
    <scope>NUCLEOTIDE SEQUENCE [LARGE SCALE GENOMIC DNA]</scope>
    <source>
        <strain evidence="2">F 1598</strain>
    </source>
</reference>
<gene>
    <name evidence="1" type="ORF">PILCRDRAFT_92601</name>
</gene>
<dbReference type="HOGENOM" id="CLU_066679_1_0_1"/>
<keyword evidence="2" id="KW-1185">Reference proteome</keyword>
<dbReference type="STRING" id="765440.A0A0C3AKK3"/>
<evidence type="ECO:0000313" key="2">
    <source>
        <dbReference type="Proteomes" id="UP000054166"/>
    </source>
</evidence>
<dbReference type="Proteomes" id="UP000054166">
    <property type="component" value="Unassembled WGS sequence"/>
</dbReference>
<name>A0A0C3AKK3_PILCF</name>
<dbReference type="InParanoid" id="A0A0C3AKK3"/>
<dbReference type="EMBL" id="KN833061">
    <property type="protein sequence ID" value="KIM74433.1"/>
    <property type="molecule type" value="Genomic_DNA"/>
</dbReference>
<dbReference type="AlphaFoldDB" id="A0A0C3AKK3"/>
<proteinExistence type="predicted"/>
<sequence length="248" mass="27499">MYANYRPATLLDLGDYGDITTEGEFIRFGNILTDYPSLKDDVVPGMESIGSAQHFFASCNPRGKTFSDITTDIPTPAGCSPKLGWDIKKDQHIALIMINANHHKIKYEGHLHKFIQNLPELADKVVVTKVYRCSAYAKLITNHGKSSQVYAGFKDNNNSAPSTSNSAVSSSGVDQAWQTFSQIGNWNTGAHPSSSSLYTPLVTIRQIRPKGPTTRYHDPIPPPITDEEEMQDYILPWGDLDEHGDEIN</sequence>
<dbReference type="OrthoDB" id="3255261at2759"/>
<accession>A0A0C3AKK3</accession>
<organism evidence="1 2">
    <name type="scientific">Piloderma croceum (strain F 1598)</name>
    <dbReference type="NCBI Taxonomy" id="765440"/>
    <lineage>
        <taxon>Eukaryota</taxon>
        <taxon>Fungi</taxon>
        <taxon>Dikarya</taxon>
        <taxon>Basidiomycota</taxon>
        <taxon>Agaricomycotina</taxon>
        <taxon>Agaricomycetes</taxon>
        <taxon>Agaricomycetidae</taxon>
        <taxon>Atheliales</taxon>
        <taxon>Atheliaceae</taxon>
        <taxon>Piloderma</taxon>
    </lineage>
</organism>
<reference evidence="1 2" key="1">
    <citation type="submission" date="2014-04" db="EMBL/GenBank/DDBJ databases">
        <authorList>
            <consortium name="DOE Joint Genome Institute"/>
            <person name="Kuo A."/>
            <person name="Tarkka M."/>
            <person name="Buscot F."/>
            <person name="Kohler A."/>
            <person name="Nagy L.G."/>
            <person name="Floudas D."/>
            <person name="Copeland A."/>
            <person name="Barry K.W."/>
            <person name="Cichocki N."/>
            <person name="Veneault-Fourrey C."/>
            <person name="LaButti K."/>
            <person name="Lindquist E.A."/>
            <person name="Lipzen A."/>
            <person name="Lundell T."/>
            <person name="Morin E."/>
            <person name="Murat C."/>
            <person name="Sun H."/>
            <person name="Tunlid A."/>
            <person name="Henrissat B."/>
            <person name="Grigoriev I.V."/>
            <person name="Hibbett D.S."/>
            <person name="Martin F."/>
            <person name="Nordberg H.P."/>
            <person name="Cantor M.N."/>
            <person name="Hua S.X."/>
        </authorList>
    </citation>
    <scope>NUCLEOTIDE SEQUENCE [LARGE SCALE GENOMIC DNA]</scope>
    <source>
        <strain evidence="1 2">F 1598</strain>
    </source>
</reference>